<dbReference type="SUPFAM" id="SSF46785">
    <property type="entry name" value="Winged helix' DNA-binding domain"/>
    <property type="match status" value="1"/>
</dbReference>
<dbReference type="EMBL" id="LGSZ01000048">
    <property type="protein sequence ID" value="KPH79496.1"/>
    <property type="molecule type" value="Genomic_DNA"/>
</dbReference>
<dbReference type="InterPro" id="IPR000835">
    <property type="entry name" value="HTH_MarR-typ"/>
</dbReference>
<organism evidence="5 6">
    <name type="scientific">Bosea vaviloviae</name>
    <dbReference type="NCBI Taxonomy" id="1526658"/>
    <lineage>
        <taxon>Bacteria</taxon>
        <taxon>Pseudomonadati</taxon>
        <taxon>Pseudomonadota</taxon>
        <taxon>Alphaproteobacteria</taxon>
        <taxon>Hyphomicrobiales</taxon>
        <taxon>Boseaceae</taxon>
        <taxon>Bosea</taxon>
    </lineage>
</organism>
<dbReference type="Pfam" id="PF12802">
    <property type="entry name" value="MarR_2"/>
    <property type="match status" value="1"/>
</dbReference>
<dbReference type="SMART" id="SM00347">
    <property type="entry name" value="HTH_MARR"/>
    <property type="match status" value="1"/>
</dbReference>
<keyword evidence="6" id="KW-1185">Reference proteome</keyword>
<protein>
    <recommendedName>
        <fullName evidence="4">HTH marR-type domain-containing protein</fullName>
    </recommendedName>
</protein>
<dbReference type="PATRIC" id="fig|1526658.3.peg.30"/>
<sequence length="172" mass="19009">MPSTKRHRIAEDGGVERDVLDLGGYVPYFLTAISNTWSRSSSRLYLERFGVGVTEWRVISQLAIEPGIAAQRICEVIGLDKGAVSRSVAALVAAGHVAESTDGRDARRQLLELTPSGYALHDSLIALATARERMMLEGFTDEERAQLTGFLRRLHARLPELREFRPDGEGES</sequence>
<keyword evidence="2" id="KW-0238">DNA-binding</keyword>
<dbReference type="PRINTS" id="PR00598">
    <property type="entry name" value="HTHMARR"/>
</dbReference>
<dbReference type="Gene3D" id="1.10.10.10">
    <property type="entry name" value="Winged helix-like DNA-binding domain superfamily/Winged helix DNA-binding domain"/>
    <property type="match status" value="1"/>
</dbReference>
<dbReference type="Proteomes" id="UP000037822">
    <property type="component" value="Unassembled WGS sequence"/>
</dbReference>
<evidence type="ECO:0000313" key="6">
    <source>
        <dbReference type="Proteomes" id="UP000037822"/>
    </source>
</evidence>
<evidence type="ECO:0000256" key="1">
    <source>
        <dbReference type="ARBA" id="ARBA00023015"/>
    </source>
</evidence>
<dbReference type="PANTHER" id="PTHR35790:SF4">
    <property type="entry name" value="HTH-TYPE TRANSCRIPTIONAL REGULATOR PCHR"/>
    <property type="match status" value="1"/>
</dbReference>
<evidence type="ECO:0000256" key="2">
    <source>
        <dbReference type="ARBA" id="ARBA00023125"/>
    </source>
</evidence>
<dbReference type="GO" id="GO:0003700">
    <property type="term" value="F:DNA-binding transcription factor activity"/>
    <property type="evidence" value="ECO:0007669"/>
    <property type="project" value="InterPro"/>
</dbReference>
<comment type="caution">
    <text evidence="5">The sequence shown here is derived from an EMBL/GenBank/DDBJ whole genome shotgun (WGS) entry which is preliminary data.</text>
</comment>
<accession>A0A0N1F389</accession>
<reference evidence="5 6" key="1">
    <citation type="submission" date="2015-07" db="EMBL/GenBank/DDBJ databases">
        <title>Whole genome sequencing of Bosea vaviloviae isolated from cave pool.</title>
        <authorList>
            <person name="Tan N.E.H."/>
            <person name="Lee Y.P."/>
            <person name="Gan H.M."/>
            <person name="Barton H."/>
            <person name="Savka M.A."/>
        </authorList>
    </citation>
    <scope>NUCLEOTIDE SEQUENCE [LARGE SCALE GENOMIC DNA]</scope>
    <source>
        <strain evidence="5 6">SD260</strain>
    </source>
</reference>
<dbReference type="InterPro" id="IPR052067">
    <property type="entry name" value="Metal_resp_HTH_trans_reg"/>
</dbReference>
<evidence type="ECO:0000313" key="5">
    <source>
        <dbReference type="EMBL" id="KPH79496.1"/>
    </source>
</evidence>
<dbReference type="OrthoDB" id="8906692at2"/>
<dbReference type="AlphaFoldDB" id="A0A0N1F389"/>
<evidence type="ECO:0000256" key="3">
    <source>
        <dbReference type="ARBA" id="ARBA00023163"/>
    </source>
</evidence>
<name>A0A0N1F389_9HYPH</name>
<proteinExistence type="predicted"/>
<dbReference type="InterPro" id="IPR036390">
    <property type="entry name" value="WH_DNA-bd_sf"/>
</dbReference>
<keyword evidence="3" id="KW-0804">Transcription</keyword>
<keyword evidence="1" id="KW-0805">Transcription regulation</keyword>
<dbReference type="PROSITE" id="PS50995">
    <property type="entry name" value="HTH_MARR_2"/>
    <property type="match status" value="1"/>
</dbReference>
<dbReference type="GO" id="GO:0003677">
    <property type="term" value="F:DNA binding"/>
    <property type="evidence" value="ECO:0007669"/>
    <property type="project" value="UniProtKB-KW"/>
</dbReference>
<dbReference type="RefSeq" id="WP_054210147.1">
    <property type="nucleotide sequence ID" value="NZ_LGSZ01000048.1"/>
</dbReference>
<feature type="domain" description="HTH marR-type" evidence="4">
    <location>
        <begin position="23"/>
        <end position="156"/>
    </location>
</feature>
<dbReference type="PANTHER" id="PTHR35790">
    <property type="entry name" value="HTH-TYPE TRANSCRIPTIONAL REGULATOR PCHR"/>
    <property type="match status" value="1"/>
</dbReference>
<gene>
    <name evidence="5" type="ORF">AE618_16415</name>
</gene>
<evidence type="ECO:0000259" key="4">
    <source>
        <dbReference type="PROSITE" id="PS50995"/>
    </source>
</evidence>
<dbReference type="InterPro" id="IPR036388">
    <property type="entry name" value="WH-like_DNA-bd_sf"/>
</dbReference>